<feature type="transmembrane region" description="Helical" evidence="6">
    <location>
        <begin position="87"/>
        <end position="107"/>
    </location>
</feature>
<name>A0ABU2M6Q9_9ACTN</name>
<feature type="compositionally biased region" description="Pro residues" evidence="5">
    <location>
        <begin position="8"/>
        <end position="26"/>
    </location>
</feature>
<feature type="compositionally biased region" description="Pro residues" evidence="5">
    <location>
        <begin position="35"/>
        <end position="48"/>
    </location>
</feature>
<feature type="transmembrane region" description="Helical" evidence="6">
    <location>
        <begin position="173"/>
        <end position="191"/>
    </location>
</feature>
<comment type="caution">
    <text evidence="7">The sequence shown here is derived from an EMBL/GenBank/DDBJ whole genome shotgun (WGS) entry which is preliminary data.</text>
</comment>
<dbReference type="EMBL" id="JAVREP010000004">
    <property type="protein sequence ID" value="MDT0328327.1"/>
    <property type="molecule type" value="Genomic_DNA"/>
</dbReference>
<keyword evidence="4 6" id="KW-0472">Membrane</keyword>
<comment type="subcellular location">
    <subcellularLocation>
        <location evidence="1">Membrane</location>
        <topology evidence="1">Multi-pass membrane protein</topology>
    </subcellularLocation>
</comment>
<dbReference type="CDD" id="cd13956">
    <property type="entry name" value="PT_UbiA"/>
    <property type="match status" value="1"/>
</dbReference>
<protein>
    <submittedName>
        <fullName evidence="7">UbiA family prenyltransferase</fullName>
    </submittedName>
</protein>
<accession>A0ABU2M6Q9</accession>
<feature type="transmembrane region" description="Helical" evidence="6">
    <location>
        <begin position="266"/>
        <end position="285"/>
    </location>
</feature>
<dbReference type="Proteomes" id="UP001183390">
    <property type="component" value="Unassembled WGS sequence"/>
</dbReference>
<evidence type="ECO:0000256" key="5">
    <source>
        <dbReference type="SAM" id="MobiDB-lite"/>
    </source>
</evidence>
<evidence type="ECO:0000256" key="1">
    <source>
        <dbReference type="ARBA" id="ARBA00004141"/>
    </source>
</evidence>
<evidence type="ECO:0000256" key="3">
    <source>
        <dbReference type="ARBA" id="ARBA00022989"/>
    </source>
</evidence>
<proteinExistence type="predicted"/>
<feature type="region of interest" description="Disordered" evidence="5">
    <location>
        <begin position="1"/>
        <end position="48"/>
    </location>
</feature>
<evidence type="ECO:0000313" key="7">
    <source>
        <dbReference type="EMBL" id="MDT0328327.1"/>
    </source>
</evidence>
<feature type="transmembrane region" description="Helical" evidence="6">
    <location>
        <begin position="226"/>
        <end position="245"/>
    </location>
</feature>
<feature type="transmembrane region" description="Helical" evidence="6">
    <location>
        <begin position="63"/>
        <end position="81"/>
    </location>
</feature>
<evidence type="ECO:0000256" key="2">
    <source>
        <dbReference type="ARBA" id="ARBA00022692"/>
    </source>
</evidence>
<dbReference type="InterPro" id="IPR044878">
    <property type="entry name" value="UbiA_sf"/>
</dbReference>
<gene>
    <name evidence="7" type="ORF">RM479_07870</name>
</gene>
<keyword evidence="8" id="KW-1185">Reference proteome</keyword>
<dbReference type="Gene3D" id="1.10.357.140">
    <property type="entry name" value="UbiA prenyltransferase"/>
    <property type="match status" value="1"/>
</dbReference>
<feature type="transmembrane region" description="Helical" evidence="6">
    <location>
        <begin position="297"/>
        <end position="321"/>
    </location>
</feature>
<keyword evidence="2 6" id="KW-0812">Transmembrane</keyword>
<organism evidence="7 8">
    <name type="scientific">Nocardiopsis lambiniae</name>
    <dbReference type="NCBI Taxonomy" id="3075539"/>
    <lineage>
        <taxon>Bacteria</taxon>
        <taxon>Bacillati</taxon>
        <taxon>Actinomycetota</taxon>
        <taxon>Actinomycetes</taxon>
        <taxon>Streptosporangiales</taxon>
        <taxon>Nocardiopsidaceae</taxon>
        <taxon>Nocardiopsis</taxon>
    </lineage>
</organism>
<dbReference type="RefSeq" id="WP_311511059.1">
    <property type="nucleotide sequence ID" value="NZ_JAVREP010000004.1"/>
</dbReference>
<dbReference type="Pfam" id="PF01040">
    <property type="entry name" value="UbiA"/>
    <property type="match status" value="1"/>
</dbReference>
<keyword evidence="3 6" id="KW-1133">Transmembrane helix</keyword>
<sequence>MTDHTTAPPAPEAPTDPEAPPAPAPGTPVASPAPMGAPGPQAPTAPPRPTVGTYARLAKLDIVDYYIGLPLVFAMSLPLLGARVDTVGLLLLILVAEIAVVAAMVSFDDVTGYRDGSDAANYGSDAARRRLARKPLVAGTLTEPQALRFGRAATVASVVLWTLVVALAPHRPLWAVVGAALCLVASVQYSWGLKISYRGFQEIFLIGLGVGWVLVPYGLLVGHIDGFVIVQALIFGGGPMIFGLYSNTNDADGDRSAGRITVAAQVSPRVNMVFIIALTVAETLLVTGSHLLGIAPWWFPLALLPVIGLRAAQLFIGFVLGDILRARRLAIHTHRATVVLLIGANLVAPFLPEAL</sequence>
<dbReference type="InterPro" id="IPR000537">
    <property type="entry name" value="UbiA_prenyltransferase"/>
</dbReference>
<feature type="transmembrane region" description="Helical" evidence="6">
    <location>
        <begin position="203"/>
        <end position="220"/>
    </location>
</feature>
<evidence type="ECO:0000256" key="4">
    <source>
        <dbReference type="ARBA" id="ARBA00023136"/>
    </source>
</evidence>
<evidence type="ECO:0000313" key="8">
    <source>
        <dbReference type="Proteomes" id="UP001183390"/>
    </source>
</evidence>
<evidence type="ECO:0000256" key="6">
    <source>
        <dbReference type="SAM" id="Phobius"/>
    </source>
</evidence>
<reference evidence="8" key="1">
    <citation type="submission" date="2023-07" db="EMBL/GenBank/DDBJ databases">
        <title>30 novel species of actinomycetes from the DSMZ collection.</title>
        <authorList>
            <person name="Nouioui I."/>
        </authorList>
    </citation>
    <scope>NUCLEOTIDE SEQUENCE [LARGE SCALE GENOMIC DNA]</scope>
    <source>
        <strain evidence="8">DSM 44743</strain>
    </source>
</reference>